<dbReference type="GeneID" id="54357801"/>
<evidence type="ECO:0000256" key="1">
    <source>
        <dbReference type="SAM" id="Phobius"/>
    </source>
</evidence>
<organism evidence="3">
    <name type="scientific">Dissoconium aciculare CBS 342.82</name>
    <dbReference type="NCBI Taxonomy" id="1314786"/>
    <lineage>
        <taxon>Eukaryota</taxon>
        <taxon>Fungi</taxon>
        <taxon>Dikarya</taxon>
        <taxon>Ascomycota</taxon>
        <taxon>Pezizomycotina</taxon>
        <taxon>Dothideomycetes</taxon>
        <taxon>Dothideomycetidae</taxon>
        <taxon>Mycosphaerellales</taxon>
        <taxon>Dissoconiaceae</taxon>
        <taxon>Dissoconium</taxon>
    </lineage>
</organism>
<keyword evidence="1" id="KW-0472">Membrane</keyword>
<protein>
    <submittedName>
        <fullName evidence="3">Uncharacterized protein</fullName>
    </submittedName>
</protein>
<keyword evidence="2" id="KW-1185">Reference proteome</keyword>
<keyword evidence="1" id="KW-1133">Transmembrane helix</keyword>
<keyword evidence="1" id="KW-0812">Transmembrane</keyword>
<evidence type="ECO:0000313" key="3">
    <source>
        <dbReference type="RefSeq" id="XP_033458800.1"/>
    </source>
</evidence>
<proteinExistence type="predicted"/>
<dbReference type="RefSeq" id="XP_033458800.1">
    <property type="nucleotide sequence ID" value="XM_033600002.1"/>
</dbReference>
<reference evidence="3" key="3">
    <citation type="submission" date="2025-08" db="UniProtKB">
        <authorList>
            <consortium name="RefSeq"/>
        </authorList>
    </citation>
    <scope>IDENTIFICATION</scope>
    <source>
        <strain evidence="3">CBS 342.82</strain>
    </source>
</reference>
<reference evidence="3" key="1">
    <citation type="submission" date="2020-01" db="EMBL/GenBank/DDBJ databases">
        <authorList>
            <consortium name="DOE Joint Genome Institute"/>
            <person name="Haridas S."/>
            <person name="Albert R."/>
            <person name="Binder M."/>
            <person name="Bloem J."/>
            <person name="Labutti K."/>
            <person name="Salamov A."/>
            <person name="Andreopoulos B."/>
            <person name="Baker S.E."/>
            <person name="Barry K."/>
            <person name="Bills G."/>
            <person name="Bluhm B.H."/>
            <person name="Cannon C."/>
            <person name="Castanera R."/>
            <person name="Culley D.E."/>
            <person name="Daum C."/>
            <person name="Ezra D."/>
            <person name="Gonzalez J.B."/>
            <person name="Henrissat B."/>
            <person name="Kuo A."/>
            <person name="Liang C."/>
            <person name="Lipzen A."/>
            <person name="Lutzoni F."/>
            <person name="Magnuson J."/>
            <person name="Mondo S."/>
            <person name="Nolan M."/>
            <person name="Ohm R."/>
            <person name="Pangilinan J."/>
            <person name="Park H.-J."/>
            <person name="Ramirez L."/>
            <person name="Alfaro M."/>
            <person name="Sun H."/>
            <person name="Tritt A."/>
            <person name="Yoshinaga Y."/>
            <person name="Zwiers L.-H."/>
            <person name="Turgeon B.G."/>
            <person name="Goodwin S.B."/>
            <person name="Spatafora J.W."/>
            <person name="Crous P.W."/>
            <person name="Grigoriev I.V."/>
        </authorList>
    </citation>
    <scope>NUCLEOTIDE SEQUENCE</scope>
    <source>
        <strain evidence="3">CBS 342.82</strain>
    </source>
</reference>
<gene>
    <name evidence="3" type="ORF">K489DRAFT_255960</name>
</gene>
<accession>A0A6J3M2N7</accession>
<dbReference type="AlphaFoldDB" id="A0A6J3M2N7"/>
<name>A0A6J3M2N7_9PEZI</name>
<sequence>MFSGQISQLALSSLSTLSLSLSLSLVFLSFSCFSLSRVDGEGIWNLEYGNGTFFSLLRVLSSGFLHFLLWVNRSSQWVTRFLRWCLL</sequence>
<reference evidence="3" key="2">
    <citation type="submission" date="2020-04" db="EMBL/GenBank/DDBJ databases">
        <authorList>
            <consortium name="NCBI Genome Project"/>
        </authorList>
    </citation>
    <scope>NUCLEOTIDE SEQUENCE</scope>
    <source>
        <strain evidence="3">CBS 342.82</strain>
    </source>
</reference>
<feature type="transmembrane region" description="Helical" evidence="1">
    <location>
        <begin position="52"/>
        <end position="71"/>
    </location>
</feature>
<dbReference type="Proteomes" id="UP000504637">
    <property type="component" value="Unplaced"/>
</dbReference>
<evidence type="ECO:0000313" key="2">
    <source>
        <dbReference type="Proteomes" id="UP000504637"/>
    </source>
</evidence>